<sequence length="83" mass="8729">MTRVAVNTAQTITLSSTATGILISFEGQPVRLTLDGSTPSGTNGFLLPVNTLFRFDMHQGGVVRVLESAASAFANYQVIVTLG</sequence>
<dbReference type="RefSeq" id="WP_039715293.1">
    <property type="nucleotide sequence ID" value="NZ_JTJC03000001.1"/>
</dbReference>
<reference evidence="1 2" key="1">
    <citation type="journal article" date="2015" name="Genome Announc.">
        <title>Draft Genome Sequence of the Terrestrial Cyanobacterium Scytonema millei VB511283, Isolated from Eastern India.</title>
        <authorList>
            <person name="Sen D."/>
            <person name="Chandrababunaidu M.M."/>
            <person name="Singh D."/>
            <person name="Sanghi N."/>
            <person name="Ghorai A."/>
            <person name="Mishra G.P."/>
            <person name="Madduluri M."/>
            <person name="Adhikary S.P."/>
            <person name="Tripathy S."/>
        </authorList>
    </citation>
    <scope>NUCLEOTIDE SEQUENCE [LARGE SCALE GENOMIC DNA]</scope>
    <source>
        <strain evidence="1 2">VB511283</strain>
    </source>
</reference>
<dbReference type="EMBL" id="JTJC03000001">
    <property type="protein sequence ID" value="NHC33796.1"/>
    <property type="molecule type" value="Genomic_DNA"/>
</dbReference>
<name>A0A9X5I3G6_9CYAN</name>
<dbReference type="Proteomes" id="UP000031532">
    <property type="component" value="Unassembled WGS sequence"/>
</dbReference>
<comment type="caution">
    <text evidence="1">The sequence shown here is derived from an EMBL/GenBank/DDBJ whole genome shotgun (WGS) entry which is preliminary data.</text>
</comment>
<evidence type="ECO:0000313" key="1">
    <source>
        <dbReference type="EMBL" id="NHC33796.1"/>
    </source>
</evidence>
<protein>
    <submittedName>
        <fullName evidence="1">Uncharacterized protein</fullName>
    </submittedName>
</protein>
<proteinExistence type="predicted"/>
<dbReference type="AlphaFoldDB" id="A0A9X5I3G6"/>
<evidence type="ECO:0000313" key="2">
    <source>
        <dbReference type="Proteomes" id="UP000031532"/>
    </source>
</evidence>
<keyword evidence="2" id="KW-1185">Reference proteome</keyword>
<organism evidence="1 2">
    <name type="scientific">Scytonema millei VB511283</name>
    <dbReference type="NCBI Taxonomy" id="1245923"/>
    <lineage>
        <taxon>Bacteria</taxon>
        <taxon>Bacillati</taxon>
        <taxon>Cyanobacteriota</taxon>
        <taxon>Cyanophyceae</taxon>
        <taxon>Nostocales</taxon>
        <taxon>Scytonemataceae</taxon>
        <taxon>Scytonema</taxon>
    </lineage>
</organism>
<accession>A0A9X5I3G6</accession>
<gene>
    <name evidence="1" type="ORF">QH73_0003815</name>
</gene>